<organism evidence="1 2">
    <name type="scientific">Pseudomonas lutea</name>
    <dbReference type="NCBI Taxonomy" id="243924"/>
    <lineage>
        <taxon>Bacteria</taxon>
        <taxon>Pseudomonadati</taxon>
        <taxon>Pseudomonadota</taxon>
        <taxon>Gammaproteobacteria</taxon>
        <taxon>Pseudomonadales</taxon>
        <taxon>Pseudomonadaceae</taxon>
        <taxon>Pseudomonas</taxon>
    </lineage>
</organism>
<name>A0A9X0JK74_9PSED</name>
<dbReference type="Proteomes" id="UP000029719">
    <property type="component" value="Unassembled WGS sequence"/>
</dbReference>
<evidence type="ECO:0000313" key="2">
    <source>
        <dbReference type="Proteomes" id="UP000029719"/>
    </source>
</evidence>
<evidence type="ECO:0000313" key="1">
    <source>
        <dbReference type="EMBL" id="KGF65594.1"/>
    </source>
</evidence>
<comment type="caution">
    <text evidence="1">The sequence shown here is derived from an EMBL/GenBank/DDBJ whole genome shotgun (WGS) entry which is preliminary data.</text>
</comment>
<gene>
    <name evidence="1" type="ORF">LT42_06650</name>
</gene>
<dbReference type="RefSeq" id="WP_037010851.1">
    <property type="nucleotide sequence ID" value="NZ_JRMB01000001.1"/>
</dbReference>
<protein>
    <submittedName>
        <fullName evidence="1">Uncharacterized protein</fullName>
    </submittedName>
</protein>
<reference evidence="1 2" key="1">
    <citation type="submission" date="2014-09" db="EMBL/GenBank/DDBJ databases">
        <title>Genome sequence of Pseudomonas lutea strain DSM 17257T.</title>
        <authorList>
            <person name="Kwak Y."/>
            <person name="Shin J.-H."/>
        </authorList>
    </citation>
    <scope>NUCLEOTIDE SEQUENCE [LARGE SCALE GENOMIC DNA]</scope>
    <source>
        <strain evidence="1 2">DSM 17257</strain>
    </source>
</reference>
<dbReference type="AlphaFoldDB" id="A0A9X0JK74"/>
<sequence length="217" mass="24333">MPEKLNPSELQHLLSLLNLQEGEDPVEAVYKLVRIADGVFEALQSIGSNHRRCPGTIIANVEGLKRSAEEDHPLADRYRFLREPKASAPVTLPEEQWIVVGMAGHEDILHGAELDRVIDEAIAGERYTFDPENGPLLCYQVGECDWVAAQNPEQALAVMAEMSGDWLHENTDDFDVELASDSALDQEWRDEDEHFVVGTLRQWLGEATEPKYLIGTE</sequence>
<dbReference type="EMBL" id="JRMB01000001">
    <property type="protein sequence ID" value="KGF65594.1"/>
    <property type="molecule type" value="Genomic_DNA"/>
</dbReference>
<proteinExistence type="predicted"/>
<accession>A0A9X0JK74</accession>